<dbReference type="Proteomes" id="UP001597180">
    <property type="component" value="Unassembled WGS sequence"/>
</dbReference>
<evidence type="ECO:0000313" key="2">
    <source>
        <dbReference type="Proteomes" id="UP001597180"/>
    </source>
</evidence>
<keyword evidence="2" id="KW-1185">Reference proteome</keyword>
<evidence type="ECO:0000313" key="1">
    <source>
        <dbReference type="EMBL" id="MFD1220569.1"/>
    </source>
</evidence>
<dbReference type="EMBL" id="JBHTLU010000013">
    <property type="protein sequence ID" value="MFD1220569.1"/>
    <property type="molecule type" value="Genomic_DNA"/>
</dbReference>
<sequence>MSSSNKQQEKKNVDVLRILAQLNIDASKLALFGPHGPDTLPPTPGSSC</sequence>
<organism evidence="1 2">
    <name type="scientific">Paenibacillus vulneris</name>
    <dbReference type="NCBI Taxonomy" id="1133364"/>
    <lineage>
        <taxon>Bacteria</taxon>
        <taxon>Bacillati</taxon>
        <taxon>Bacillota</taxon>
        <taxon>Bacilli</taxon>
        <taxon>Bacillales</taxon>
        <taxon>Paenibacillaceae</taxon>
        <taxon>Paenibacillus</taxon>
    </lineage>
</organism>
<protein>
    <submittedName>
        <fullName evidence="1">Uncharacterized protein</fullName>
    </submittedName>
</protein>
<accession>A0ABW3UJV5</accession>
<reference evidence="2" key="1">
    <citation type="journal article" date="2019" name="Int. J. Syst. Evol. Microbiol.">
        <title>The Global Catalogue of Microorganisms (GCM) 10K type strain sequencing project: providing services to taxonomists for standard genome sequencing and annotation.</title>
        <authorList>
            <consortium name="The Broad Institute Genomics Platform"/>
            <consortium name="The Broad Institute Genome Sequencing Center for Infectious Disease"/>
            <person name="Wu L."/>
            <person name="Ma J."/>
        </authorList>
    </citation>
    <scope>NUCLEOTIDE SEQUENCE [LARGE SCALE GENOMIC DNA]</scope>
    <source>
        <strain evidence="2">CCUG 53270</strain>
    </source>
</reference>
<proteinExistence type="predicted"/>
<dbReference type="RefSeq" id="WP_179136106.1">
    <property type="nucleotide sequence ID" value="NZ_BAABJG010000006.1"/>
</dbReference>
<comment type="caution">
    <text evidence="1">The sequence shown here is derived from an EMBL/GenBank/DDBJ whole genome shotgun (WGS) entry which is preliminary data.</text>
</comment>
<gene>
    <name evidence="1" type="ORF">ACFQ4B_10590</name>
</gene>
<name>A0ABW3UJV5_9BACL</name>